<protein>
    <recommendedName>
        <fullName evidence="2">DUF1501 domain-containing protein</fullName>
    </recommendedName>
</protein>
<accession>A0A1W1B9Q2</accession>
<reference evidence="1" key="1">
    <citation type="submission" date="2016-10" db="EMBL/GenBank/DDBJ databases">
        <authorList>
            <person name="de Groot N.N."/>
        </authorList>
    </citation>
    <scope>NUCLEOTIDE SEQUENCE</scope>
</reference>
<gene>
    <name evidence="1" type="ORF">MNB_SV-8-432</name>
</gene>
<dbReference type="EMBL" id="FPHD01000007">
    <property type="protein sequence ID" value="SFV50212.1"/>
    <property type="molecule type" value="Genomic_DNA"/>
</dbReference>
<evidence type="ECO:0008006" key="2">
    <source>
        <dbReference type="Google" id="ProtNLM"/>
    </source>
</evidence>
<evidence type="ECO:0000313" key="1">
    <source>
        <dbReference type="EMBL" id="SFV50212.1"/>
    </source>
</evidence>
<dbReference type="InterPro" id="IPR010869">
    <property type="entry name" value="DUF1501"/>
</dbReference>
<dbReference type="Pfam" id="PF07394">
    <property type="entry name" value="DUF1501"/>
    <property type="match status" value="1"/>
</dbReference>
<organism evidence="1">
    <name type="scientific">hydrothermal vent metagenome</name>
    <dbReference type="NCBI Taxonomy" id="652676"/>
    <lineage>
        <taxon>unclassified sequences</taxon>
        <taxon>metagenomes</taxon>
        <taxon>ecological metagenomes</taxon>
    </lineage>
</organism>
<proteinExistence type="predicted"/>
<sequence length="451" mass="49930">MKRRDFIKLSLAAGSAILLPDFTYAATLDVSKINFSQNDNNAQTIVIFMYGGASQLAGNITNIEEIKKKSQSSYDDYFRGITPTKSGCWQEAGGTAMETLLDNGDMTIFRCCYSAVREAAGNKAHGECTAQNQKGSFDEDSAGILANLAQILEANKVVNENTLMPFVTMEGESKFYLEGNKPIPGYLKPIGINEGFENPYKRDVRRWTYYTEAEREIENYNENNSSGFDPALDGKMNTLAQQNNVPGKIKDAFGKRNKLSTFIDSIASSTTPDLGADTYPDNDFSKKIEAAVKLLVKNPDTKVLTLGTGGLGGWDDHNEARDYVTRMENLFGSLKSAMAHLKAEGKEQNINIMVFGEFGRNVNLNSAKGWDHGNLQNFYVLGGKGYFNHKGVVGETIVDDPQSINRLWLKPKSGTYWFEPLSIAATLYKIYGIENPEILTNNNKAIDQLFS</sequence>
<dbReference type="AlphaFoldDB" id="A0A1W1B9Q2"/>
<name>A0A1W1B9Q2_9ZZZZ</name>